<dbReference type="EMBL" id="JPRH01000004">
    <property type="protein sequence ID" value="KFF12160.1"/>
    <property type="molecule type" value="Genomic_DNA"/>
</dbReference>
<evidence type="ECO:0000259" key="3">
    <source>
        <dbReference type="PROSITE" id="PS50930"/>
    </source>
</evidence>
<keyword evidence="5" id="KW-1185">Reference proteome</keyword>
<dbReference type="SUPFAM" id="SSF52172">
    <property type="entry name" value="CheY-like"/>
    <property type="match status" value="1"/>
</dbReference>
<proteinExistence type="predicted"/>
<reference evidence="4 5" key="1">
    <citation type="submission" date="2014-07" db="EMBL/GenBank/DDBJ databases">
        <title>Genome of Chryseobacterium soli DSM 19298.</title>
        <authorList>
            <person name="Stropko S.J."/>
            <person name="Pipes S.E."/>
            <person name="Newman J."/>
        </authorList>
    </citation>
    <scope>NUCLEOTIDE SEQUENCE [LARGE SCALE GENOMIC DNA]</scope>
    <source>
        <strain evidence="4 5">DSM 19298</strain>
    </source>
</reference>
<dbReference type="Gene3D" id="3.40.50.2300">
    <property type="match status" value="1"/>
</dbReference>
<dbReference type="SMART" id="SM00850">
    <property type="entry name" value="LytTR"/>
    <property type="match status" value="1"/>
</dbReference>
<feature type="domain" description="HTH LytTR-type" evidence="3">
    <location>
        <begin position="139"/>
        <end position="207"/>
    </location>
</feature>
<keyword evidence="1" id="KW-0597">Phosphoprotein</keyword>
<dbReference type="PANTHER" id="PTHR37299">
    <property type="entry name" value="TRANSCRIPTIONAL REGULATOR-RELATED"/>
    <property type="match status" value="1"/>
</dbReference>
<dbReference type="InterPro" id="IPR046947">
    <property type="entry name" value="LytR-like"/>
</dbReference>
<dbReference type="GO" id="GO:0003677">
    <property type="term" value="F:DNA binding"/>
    <property type="evidence" value="ECO:0007669"/>
    <property type="project" value="InterPro"/>
</dbReference>
<accession>A0A086A646</accession>
<dbReference type="InterPro" id="IPR007492">
    <property type="entry name" value="LytTR_DNA-bd_dom"/>
</dbReference>
<dbReference type="STRING" id="445961.IW15_11390"/>
<evidence type="ECO:0000313" key="5">
    <source>
        <dbReference type="Proteomes" id="UP000028705"/>
    </source>
</evidence>
<dbReference type="GO" id="GO:0000156">
    <property type="term" value="F:phosphorelay response regulator activity"/>
    <property type="evidence" value="ECO:0007669"/>
    <property type="project" value="InterPro"/>
</dbReference>
<dbReference type="Proteomes" id="UP000028705">
    <property type="component" value="Unassembled WGS sequence"/>
</dbReference>
<comment type="caution">
    <text evidence="4">The sequence shown here is derived from an EMBL/GenBank/DDBJ whole genome shotgun (WGS) entry which is preliminary data.</text>
</comment>
<dbReference type="PANTHER" id="PTHR37299:SF1">
    <property type="entry name" value="STAGE 0 SPORULATION PROTEIN A HOMOLOG"/>
    <property type="match status" value="1"/>
</dbReference>
<organism evidence="4 5">
    <name type="scientific">Chryseobacterium soli</name>
    <dbReference type="NCBI Taxonomy" id="445961"/>
    <lineage>
        <taxon>Bacteria</taxon>
        <taxon>Pseudomonadati</taxon>
        <taxon>Bacteroidota</taxon>
        <taxon>Flavobacteriia</taxon>
        <taxon>Flavobacteriales</taxon>
        <taxon>Weeksellaceae</taxon>
        <taxon>Chryseobacterium group</taxon>
        <taxon>Chryseobacterium</taxon>
    </lineage>
</organism>
<gene>
    <name evidence="4" type="ORF">IW15_11390</name>
</gene>
<dbReference type="PROSITE" id="PS50110">
    <property type="entry name" value="RESPONSE_REGULATORY"/>
    <property type="match status" value="1"/>
</dbReference>
<dbReference type="AlphaFoldDB" id="A0A086A646"/>
<evidence type="ECO:0000256" key="1">
    <source>
        <dbReference type="PROSITE-ProRule" id="PRU00169"/>
    </source>
</evidence>
<dbReference type="eggNOG" id="COG3279">
    <property type="taxonomic scope" value="Bacteria"/>
</dbReference>
<feature type="modified residue" description="4-aspartylphosphate" evidence="1">
    <location>
        <position position="61"/>
    </location>
</feature>
<evidence type="ECO:0000259" key="2">
    <source>
        <dbReference type="PROSITE" id="PS50110"/>
    </source>
</evidence>
<dbReference type="InterPro" id="IPR011006">
    <property type="entry name" value="CheY-like_superfamily"/>
</dbReference>
<evidence type="ECO:0000313" key="4">
    <source>
        <dbReference type="EMBL" id="KFF12160.1"/>
    </source>
</evidence>
<feature type="domain" description="Response regulatory" evidence="2">
    <location>
        <begin position="10"/>
        <end position="121"/>
    </location>
</feature>
<dbReference type="PROSITE" id="PS50930">
    <property type="entry name" value="HTH_LYTTR"/>
    <property type="match status" value="1"/>
</dbReference>
<dbReference type="InterPro" id="IPR001789">
    <property type="entry name" value="Sig_transdc_resp-reg_receiver"/>
</dbReference>
<dbReference type="RefSeq" id="WP_034711317.1">
    <property type="nucleotide sequence ID" value="NZ_JPRH01000004.1"/>
</dbReference>
<dbReference type="Pfam" id="PF04397">
    <property type="entry name" value="LytTR"/>
    <property type="match status" value="1"/>
</dbReference>
<name>A0A086A646_9FLAO</name>
<dbReference type="Pfam" id="PF00072">
    <property type="entry name" value="Response_reg"/>
    <property type="match status" value="1"/>
</dbReference>
<sequence>MIHPASKKYRCIIVEDEPIAAEILETFISKDEKLHLVGKCTDAVHANNLLHTHEIDLMFLDINLPVIKGFDFLKQLKNPPFVIVTTAYHEYAVEGYELDVVDYLMKPIPYSRFLTAIGKFTYLIEAEDALLEIADRDHIFITIGKKQIKITLEDIFYIESLREYINIHTKTETFTVKMPISRIEESLNPKLFIRIHKSYIISKSKVEVKSANMMQVHGKKLPIGRTYKPSIEF</sequence>
<dbReference type="Gene3D" id="2.40.50.1020">
    <property type="entry name" value="LytTr DNA-binding domain"/>
    <property type="match status" value="1"/>
</dbReference>
<dbReference type="SMART" id="SM00448">
    <property type="entry name" value="REC"/>
    <property type="match status" value="1"/>
</dbReference>
<protein>
    <submittedName>
        <fullName evidence="4">Chemotaxis protein CheY</fullName>
    </submittedName>
</protein>